<sequence>MASIISLADYQELWRERNQNTRQPDPSDPSDIINICPKRFGSGYERWIELREISLLIIDTEFQHDLVIEKNVSDSFLDGLEFGFHLLGHWNNINAGKNFFQSGAFHQNKESEFLRSQRLLKVDIHPESPELIQSFMTGGLNSISPQILQKLIKTSQESYFQIDHTTPEMRVALEHIINCPFIGLTKKIYLESKCLELIALKLEQLATKENNSKTTSTLKEDDIDRIHYAKEILTQNLDNPPSLLELARQVGLNDYKLKLGFRQVLGTTAFSYLYQQRMEKARLLLLEGQMNVKEVARAVGYANQSRFATAFRKQFGTNPKTYDLLLRA</sequence>
<accession>A0A1Z4KFW2</accession>
<dbReference type="EMBL" id="AP018216">
    <property type="protein sequence ID" value="BAY67861.1"/>
    <property type="molecule type" value="Genomic_DNA"/>
</dbReference>
<protein>
    <submittedName>
        <fullName evidence="5">Transcriptional regulator</fullName>
    </submittedName>
</protein>
<reference evidence="5 6" key="1">
    <citation type="submission" date="2017-06" db="EMBL/GenBank/DDBJ databases">
        <title>Genome sequencing of cyanobaciteial culture collection at National Institute for Environmental Studies (NIES).</title>
        <authorList>
            <person name="Hirose Y."/>
            <person name="Shimura Y."/>
            <person name="Fujisawa T."/>
            <person name="Nakamura Y."/>
            <person name="Kawachi M."/>
        </authorList>
    </citation>
    <scope>NUCLEOTIDE SEQUENCE [LARGE SCALE GENOMIC DNA]</scope>
    <source>
        <strain evidence="5 6">NIES-23</strain>
    </source>
</reference>
<evidence type="ECO:0000256" key="1">
    <source>
        <dbReference type="ARBA" id="ARBA00023015"/>
    </source>
</evidence>
<proteinExistence type="predicted"/>
<dbReference type="InterPro" id="IPR053142">
    <property type="entry name" value="PchR_regulatory_protein"/>
</dbReference>
<dbReference type="Pfam" id="PF12833">
    <property type="entry name" value="HTH_18"/>
    <property type="match status" value="1"/>
</dbReference>
<dbReference type="Gene3D" id="1.10.10.60">
    <property type="entry name" value="Homeodomain-like"/>
    <property type="match status" value="2"/>
</dbReference>
<name>A0A1Z4KFW2_ANAVA</name>
<dbReference type="Proteomes" id="UP000217507">
    <property type="component" value="Chromosome"/>
</dbReference>
<dbReference type="InterPro" id="IPR018060">
    <property type="entry name" value="HTH_AraC"/>
</dbReference>
<gene>
    <name evidence="5" type="ORF">NIES23_06430</name>
</gene>
<keyword evidence="3" id="KW-0804">Transcription</keyword>
<evidence type="ECO:0000259" key="4">
    <source>
        <dbReference type="PROSITE" id="PS01124"/>
    </source>
</evidence>
<dbReference type="InterPro" id="IPR009057">
    <property type="entry name" value="Homeodomain-like_sf"/>
</dbReference>
<dbReference type="PANTHER" id="PTHR47893">
    <property type="entry name" value="REGULATORY PROTEIN PCHR"/>
    <property type="match status" value="1"/>
</dbReference>
<dbReference type="PROSITE" id="PS00041">
    <property type="entry name" value="HTH_ARAC_FAMILY_1"/>
    <property type="match status" value="1"/>
</dbReference>
<dbReference type="PANTHER" id="PTHR47893:SF1">
    <property type="entry name" value="REGULATORY PROTEIN PCHR"/>
    <property type="match status" value="1"/>
</dbReference>
<organism evidence="5 6">
    <name type="scientific">Trichormus variabilis NIES-23</name>
    <dbReference type="NCBI Taxonomy" id="1973479"/>
    <lineage>
        <taxon>Bacteria</taxon>
        <taxon>Bacillati</taxon>
        <taxon>Cyanobacteriota</taxon>
        <taxon>Cyanophyceae</taxon>
        <taxon>Nostocales</taxon>
        <taxon>Nostocaceae</taxon>
        <taxon>Trichormus</taxon>
    </lineage>
</organism>
<keyword evidence="2" id="KW-0238">DNA-binding</keyword>
<evidence type="ECO:0000256" key="2">
    <source>
        <dbReference type="ARBA" id="ARBA00023125"/>
    </source>
</evidence>
<dbReference type="AlphaFoldDB" id="A0A1Z4KFW2"/>
<dbReference type="GO" id="GO:0003700">
    <property type="term" value="F:DNA-binding transcription factor activity"/>
    <property type="evidence" value="ECO:0007669"/>
    <property type="project" value="InterPro"/>
</dbReference>
<feature type="domain" description="HTH araC/xylS-type" evidence="4">
    <location>
        <begin position="227"/>
        <end position="325"/>
    </location>
</feature>
<evidence type="ECO:0000313" key="6">
    <source>
        <dbReference type="Proteomes" id="UP000217507"/>
    </source>
</evidence>
<dbReference type="GO" id="GO:0043565">
    <property type="term" value="F:sequence-specific DNA binding"/>
    <property type="evidence" value="ECO:0007669"/>
    <property type="project" value="InterPro"/>
</dbReference>
<evidence type="ECO:0000256" key="3">
    <source>
        <dbReference type="ARBA" id="ARBA00023163"/>
    </source>
</evidence>
<dbReference type="SMART" id="SM00342">
    <property type="entry name" value="HTH_ARAC"/>
    <property type="match status" value="1"/>
</dbReference>
<evidence type="ECO:0000313" key="5">
    <source>
        <dbReference type="EMBL" id="BAY67861.1"/>
    </source>
</evidence>
<dbReference type="InterPro" id="IPR018062">
    <property type="entry name" value="HTH_AraC-typ_CS"/>
</dbReference>
<keyword evidence="1" id="KW-0805">Transcription regulation</keyword>
<dbReference type="InterPro" id="IPR020449">
    <property type="entry name" value="Tscrpt_reg_AraC-type_HTH"/>
</dbReference>
<dbReference type="PROSITE" id="PS01124">
    <property type="entry name" value="HTH_ARAC_FAMILY_2"/>
    <property type="match status" value="1"/>
</dbReference>
<dbReference type="PRINTS" id="PR00032">
    <property type="entry name" value="HTHARAC"/>
</dbReference>
<dbReference type="SUPFAM" id="SSF46689">
    <property type="entry name" value="Homeodomain-like"/>
    <property type="match status" value="2"/>
</dbReference>